<dbReference type="Proteomes" id="UP000442990">
    <property type="component" value="Unassembled WGS sequence"/>
</dbReference>
<proteinExistence type="predicted"/>
<comment type="caution">
    <text evidence="2">The sequence shown here is derived from an EMBL/GenBank/DDBJ whole genome shotgun (WGS) entry which is preliminary data.</text>
</comment>
<name>A0A7J5DAG3_9ACTN</name>
<accession>A0A7J5DAG3</accession>
<dbReference type="RefSeq" id="WP_151471951.1">
    <property type="nucleotide sequence ID" value="NZ_WBKG01000024.1"/>
</dbReference>
<gene>
    <name evidence="2" type="ORF">F8144_26115</name>
</gene>
<protein>
    <submittedName>
        <fullName evidence="2">Uncharacterized protein</fullName>
    </submittedName>
</protein>
<feature type="compositionally biased region" description="Basic and acidic residues" evidence="1">
    <location>
        <begin position="73"/>
        <end position="85"/>
    </location>
</feature>
<feature type="region of interest" description="Disordered" evidence="1">
    <location>
        <begin position="63"/>
        <end position="85"/>
    </location>
</feature>
<reference evidence="2 3" key="1">
    <citation type="submission" date="2019-09" db="EMBL/GenBank/DDBJ databases">
        <title>Isolation and identification of active actinomycetes.</title>
        <authorList>
            <person name="Yu Z."/>
            <person name="Han C."/>
            <person name="Yu B."/>
        </authorList>
    </citation>
    <scope>NUCLEOTIDE SEQUENCE [LARGE SCALE GENOMIC DNA]</scope>
    <source>
        <strain evidence="2 3">NEAU-H2</strain>
    </source>
</reference>
<dbReference type="EMBL" id="WBKG01000024">
    <property type="protein sequence ID" value="KAB1985752.1"/>
    <property type="molecule type" value="Genomic_DNA"/>
</dbReference>
<sequence length="85" mass="9173">MAAADERPREVGKRDLPLSGGRTLRVTEYANGSIRIAVRTGSPYVITSLEQIDNEAVLRISPGREGSNAHKNWVQDHGADDGEGS</sequence>
<dbReference type="AlphaFoldDB" id="A0A7J5DAG3"/>
<keyword evidence="3" id="KW-1185">Reference proteome</keyword>
<evidence type="ECO:0000313" key="2">
    <source>
        <dbReference type="EMBL" id="KAB1985752.1"/>
    </source>
</evidence>
<evidence type="ECO:0000313" key="3">
    <source>
        <dbReference type="Proteomes" id="UP000442990"/>
    </source>
</evidence>
<organism evidence="2 3">
    <name type="scientific">Streptomyces triticiradicis</name>
    <dbReference type="NCBI Taxonomy" id="2651189"/>
    <lineage>
        <taxon>Bacteria</taxon>
        <taxon>Bacillati</taxon>
        <taxon>Actinomycetota</taxon>
        <taxon>Actinomycetes</taxon>
        <taxon>Kitasatosporales</taxon>
        <taxon>Streptomycetaceae</taxon>
        <taxon>Streptomyces</taxon>
    </lineage>
</organism>
<evidence type="ECO:0000256" key="1">
    <source>
        <dbReference type="SAM" id="MobiDB-lite"/>
    </source>
</evidence>